<feature type="compositionally biased region" description="Low complexity" evidence="8">
    <location>
        <begin position="198"/>
        <end position="225"/>
    </location>
</feature>
<dbReference type="Gene3D" id="3.90.810.10">
    <property type="entry name" value="CRIB domain"/>
    <property type="match status" value="1"/>
</dbReference>
<dbReference type="InterPro" id="IPR008271">
    <property type="entry name" value="Ser/Thr_kinase_AS"/>
</dbReference>
<dbReference type="PROSITE" id="PS00108">
    <property type="entry name" value="PROTEIN_KINASE_ST"/>
    <property type="match status" value="1"/>
</dbReference>
<dbReference type="InterPro" id="IPR051931">
    <property type="entry name" value="PAK3-like"/>
</dbReference>
<reference evidence="11" key="1">
    <citation type="journal article" date="2014" name="Insect Biochem. Mol. Biol.">
        <title>An insight into the sialome of the frog biting fly, Corethrella appendiculata.</title>
        <authorList>
            <person name="Ribeiro J.M.C."/>
            <person name="Chagas A.C."/>
            <person name="Pham V.M."/>
            <person name="Lounibos L.P."/>
            <person name="Calvo E."/>
        </authorList>
    </citation>
    <scope>NUCLEOTIDE SEQUENCE</scope>
    <source>
        <tissue evidence="11">Salivary glands</tissue>
    </source>
</reference>
<feature type="compositionally biased region" description="Polar residues" evidence="8">
    <location>
        <begin position="227"/>
        <end position="245"/>
    </location>
</feature>
<evidence type="ECO:0000256" key="2">
    <source>
        <dbReference type="ARBA" id="ARBA00022527"/>
    </source>
</evidence>
<dbReference type="PROSITE" id="PS00107">
    <property type="entry name" value="PROTEIN_KINASE_ATP"/>
    <property type="match status" value="1"/>
</dbReference>
<keyword evidence="4 7" id="KW-0547">Nucleotide-binding</keyword>
<evidence type="ECO:0000256" key="5">
    <source>
        <dbReference type="ARBA" id="ARBA00022777"/>
    </source>
</evidence>
<evidence type="ECO:0000256" key="7">
    <source>
        <dbReference type="PROSITE-ProRule" id="PRU10141"/>
    </source>
</evidence>
<proteinExistence type="evidence at transcript level"/>
<dbReference type="SUPFAM" id="SSF56112">
    <property type="entry name" value="Protein kinase-like (PK-like)"/>
    <property type="match status" value="1"/>
</dbReference>
<dbReference type="InterPro" id="IPR017441">
    <property type="entry name" value="Protein_kinase_ATP_BS"/>
</dbReference>
<dbReference type="InterPro" id="IPR033923">
    <property type="entry name" value="PAK_BD"/>
</dbReference>
<feature type="domain" description="CRIB" evidence="10">
    <location>
        <begin position="11"/>
        <end position="24"/>
    </location>
</feature>
<evidence type="ECO:0000256" key="6">
    <source>
        <dbReference type="ARBA" id="ARBA00022840"/>
    </source>
</evidence>
<keyword evidence="2 11" id="KW-0723">Serine/threonine-protein kinase</keyword>
<dbReference type="Pfam" id="PF00069">
    <property type="entry name" value="Pkinase"/>
    <property type="match status" value="1"/>
</dbReference>
<keyword evidence="6 7" id="KW-0067">ATP-binding</keyword>
<dbReference type="GO" id="GO:0005524">
    <property type="term" value="F:ATP binding"/>
    <property type="evidence" value="ECO:0007669"/>
    <property type="project" value="UniProtKB-UniRule"/>
</dbReference>
<feature type="compositionally biased region" description="Low complexity" evidence="8">
    <location>
        <begin position="282"/>
        <end position="292"/>
    </location>
</feature>
<dbReference type="InterPro" id="IPR011009">
    <property type="entry name" value="Kinase-like_dom_sf"/>
</dbReference>
<dbReference type="InterPro" id="IPR000719">
    <property type="entry name" value="Prot_kinase_dom"/>
</dbReference>
<evidence type="ECO:0000259" key="9">
    <source>
        <dbReference type="PROSITE" id="PS50011"/>
    </source>
</evidence>
<evidence type="ECO:0000259" key="10">
    <source>
        <dbReference type="PROSITE" id="PS50108"/>
    </source>
</evidence>
<feature type="binding site" evidence="7">
    <location>
        <position position="530"/>
    </location>
    <ligand>
        <name>ATP</name>
        <dbReference type="ChEBI" id="CHEBI:30616"/>
    </ligand>
</feature>
<dbReference type="FunFam" id="3.90.810.10:FF:000002">
    <property type="entry name" value="Non-specific serine/threonine protein kinase"/>
    <property type="match status" value="1"/>
</dbReference>
<dbReference type="PROSITE" id="PS50011">
    <property type="entry name" value="PROTEIN_KINASE_DOM"/>
    <property type="match status" value="1"/>
</dbReference>
<dbReference type="EMBL" id="GANO01000102">
    <property type="protein sequence ID" value="JAB59769.1"/>
    <property type="molecule type" value="mRNA"/>
</dbReference>
<feature type="non-terminal residue" evidence="11">
    <location>
        <position position="669"/>
    </location>
</feature>
<feature type="region of interest" description="Disordered" evidence="8">
    <location>
        <begin position="79"/>
        <end position="476"/>
    </location>
</feature>
<organism evidence="11">
    <name type="scientific">Corethrella appendiculata</name>
    <dbReference type="NCBI Taxonomy" id="1370023"/>
    <lineage>
        <taxon>Eukaryota</taxon>
        <taxon>Metazoa</taxon>
        <taxon>Ecdysozoa</taxon>
        <taxon>Arthropoda</taxon>
        <taxon>Hexapoda</taxon>
        <taxon>Insecta</taxon>
        <taxon>Pterygota</taxon>
        <taxon>Neoptera</taxon>
        <taxon>Endopterygota</taxon>
        <taxon>Diptera</taxon>
        <taxon>Nematocera</taxon>
        <taxon>Culicoidea</taxon>
        <taxon>Chaoboridae</taxon>
        <taxon>Corethrella</taxon>
    </lineage>
</organism>
<feature type="compositionally biased region" description="Low complexity" evidence="8">
    <location>
        <begin position="114"/>
        <end position="124"/>
    </location>
</feature>
<feature type="compositionally biased region" description="Low complexity" evidence="8">
    <location>
        <begin position="300"/>
        <end position="347"/>
    </location>
</feature>
<dbReference type="AlphaFoldDB" id="U5EYV0"/>
<dbReference type="InterPro" id="IPR000095">
    <property type="entry name" value="CRIB_dom"/>
</dbReference>
<evidence type="ECO:0000256" key="1">
    <source>
        <dbReference type="ARBA" id="ARBA00012513"/>
    </source>
</evidence>
<dbReference type="InterPro" id="IPR036936">
    <property type="entry name" value="CRIB_dom_sf"/>
</dbReference>
<name>U5EYV0_9DIPT</name>
<dbReference type="Gene3D" id="1.10.510.10">
    <property type="entry name" value="Transferase(Phosphotransferase) domain 1"/>
    <property type="match status" value="1"/>
</dbReference>
<dbReference type="GO" id="GO:0004674">
    <property type="term" value="F:protein serine/threonine kinase activity"/>
    <property type="evidence" value="ECO:0007669"/>
    <property type="project" value="UniProtKB-KW"/>
</dbReference>
<feature type="compositionally biased region" description="Low complexity" evidence="8">
    <location>
        <begin position="373"/>
        <end position="414"/>
    </location>
</feature>
<dbReference type="EC" id="2.7.11.1" evidence="1"/>
<protein>
    <recommendedName>
        <fullName evidence="1">non-specific serine/threonine protein kinase</fullName>
        <ecNumber evidence="1">2.7.11.1</ecNumber>
    </recommendedName>
</protein>
<dbReference type="PANTHER" id="PTHR45832:SF8">
    <property type="entry name" value="PROTEIN KINASE DOMAIN-CONTAINING PROTEIN"/>
    <property type="match status" value="1"/>
</dbReference>
<evidence type="ECO:0000313" key="11">
    <source>
        <dbReference type="EMBL" id="JAB59769.1"/>
    </source>
</evidence>
<dbReference type="FunFam" id="3.30.200.20:FF:000141">
    <property type="entry name" value="Non-specific serine/threonine protein kinase"/>
    <property type="match status" value="1"/>
</dbReference>
<dbReference type="SMART" id="SM00220">
    <property type="entry name" value="S_TKc"/>
    <property type="match status" value="1"/>
</dbReference>
<accession>U5EYV0</accession>
<dbReference type="Gene3D" id="3.30.200.20">
    <property type="entry name" value="Phosphorylase Kinase, domain 1"/>
    <property type="match status" value="1"/>
</dbReference>
<sequence length="669" mass="75284">MFSKKKKKPQISFPSNFEHRVHTGFDKNEGRYVGLPLQWASIVGNNQVLKSTNRPLPLIDPSEITPTEILDLKTIVRPHHQHTNSGSSSGGGSIIGTAGDTSKIILPKTSTVARSNSLRSSSPPRVRRDLRSTTNVPPSVPEEPAHLGQYLPMKTDTINSNNSGSAGSISSGFPGANIMNQQQQQQQQILHGNHHPHNQNFSNLNGINNNNNNNNSNGNLTNPVNVLTDTSSYYHNKSQKPSPTGSFPPQPYPQGQFQNAMQPPPPLVHQKPNLHNPAMISPHLQQQQQQQPQHHHHQGPPHLQHQQQQQQYTQHQHHPQQQQQFLHHQQQQQQPQQQLQHLPQQHHPQTDNKIIHHHSPNNQHVNPSDIHSINNNNNNPINTNKIMQQQQQQQFTHHHQQQQQQQQLLLPQQHPHQHQIDPNFNVNNNNNMSTKTNSRASSSSGGNISTANTTSTASASGQQNSAQQNTTPKTEQRLTHEQFRAALQMVVSAGDPRENLDNFMKIGEGSTGTVCIATDKSTGRQVAVKKMDLRKQQRRELLFNEVVIMRDYHHPNIVETYSSFLVNDELWVVMEFLEGGALTDIVTYSRMDEEQIATVCKQCLKALSYLHSQGVIHRDIKSDNVLLGMDGSVKVTDFGFCANIEGDEKRQTMVGTPYWMAPEVVTRKQ</sequence>
<feature type="compositionally biased region" description="Polar residues" evidence="8">
    <location>
        <begin position="360"/>
        <end position="372"/>
    </location>
</feature>
<dbReference type="CDD" id="cd01093">
    <property type="entry name" value="CRIB_PAK_like"/>
    <property type="match status" value="1"/>
</dbReference>
<feature type="compositionally biased region" description="Low complexity" evidence="8">
    <location>
        <begin position="423"/>
        <end position="471"/>
    </location>
</feature>
<keyword evidence="3" id="KW-0808">Transferase</keyword>
<evidence type="ECO:0000256" key="8">
    <source>
        <dbReference type="SAM" id="MobiDB-lite"/>
    </source>
</evidence>
<dbReference type="PANTHER" id="PTHR45832">
    <property type="entry name" value="SERINE/THREONINE-PROTEIN KINASE SAMKA-RELATED-RELATED"/>
    <property type="match status" value="1"/>
</dbReference>
<dbReference type="PROSITE" id="PS50108">
    <property type="entry name" value="CRIB"/>
    <property type="match status" value="1"/>
</dbReference>
<feature type="domain" description="Protein kinase" evidence="9">
    <location>
        <begin position="500"/>
        <end position="669"/>
    </location>
</feature>
<feature type="compositionally biased region" description="Low complexity" evidence="8">
    <location>
        <begin position="158"/>
        <end position="172"/>
    </location>
</feature>
<evidence type="ECO:0000256" key="3">
    <source>
        <dbReference type="ARBA" id="ARBA00022679"/>
    </source>
</evidence>
<dbReference type="SMART" id="SM00285">
    <property type="entry name" value="PBD"/>
    <property type="match status" value="1"/>
</dbReference>
<keyword evidence="5 11" id="KW-0418">Kinase</keyword>
<dbReference type="Pfam" id="PF00786">
    <property type="entry name" value="PBD"/>
    <property type="match status" value="1"/>
</dbReference>
<evidence type="ECO:0000256" key="4">
    <source>
        <dbReference type="ARBA" id="ARBA00022741"/>
    </source>
</evidence>